<evidence type="ECO:0000256" key="1">
    <source>
        <dbReference type="SAM" id="Phobius"/>
    </source>
</evidence>
<reference evidence="3 4" key="1">
    <citation type="submission" date="2018-07" db="EMBL/GenBank/DDBJ databases">
        <title>Freshwater and sediment microbial communities from various areas in North America, analyzing microbe dynamics in response to fracking.</title>
        <authorList>
            <person name="Lamendella R."/>
        </authorList>
    </citation>
    <scope>NUCLEOTIDE SEQUENCE [LARGE SCALE GENOMIC DNA]</scope>
    <source>
        <strain evidence="3 4">160A</strain>
    </source>
</reference>
<keyword evidence="3" id="KW-0808">Transferase</keyword>
<evidence type="ECO:0000259" key="2">
    <source>
        <dbReference type="Pfam" id="PF00535"/>
    </source>
</evidence>
<dbReference type="GO" id="GO:0016758">
    <property type="term" value="F:hexosyltransferase activity"/>
    <property type="evidence" value="ECO:0007669"/>
    <property type="project" value="UniProtKB-ARBA"/>
</dbReference>
<evidence type="ECO:0000313" key="3">
    <source>
        <dbReference type="EMBL" id="RCW29836.1"/>
    </source>
</evidence>
<dbReference type="Pfam" id="PF00535">
    <property type="entry name" value="Glycos_transf_2"/>
    <property type="match status" value="1"/>
</dbReference>
<feature type="domain" description="Glycosyltransferase 2-like" evidence="2">
    <location>
        <begin position="7"/>
        <end position="156"/>
    </location>
</feature>
<organism evidence="3 4">
    <name type="scientific">Marinilabilia salmonicolor</name>
    <dbReference type="NCBI Taxonomy" id="989"/>
    <lineage>
        <taxon>Bacteria</taxon>
        <taxon>Pseudomonadati</taxon>
        <taxon>Bacteroidota</taxon>
        <taxon>Bacteroidia</taxon>
        <taxon>Marinilabiliales</taxon>
        <taxon>Marinilabiliaceae</taxon>
        <taxon>Marinilabilia</taxon>
    </lineage>
</organism>
<accession>A0A368UM31</accession>
<dbReference type="RefSeq" id="WP_114437779.1">
    <property type="nucleotide sequence ID" value="NZ_QPIZ01000025.1"/>
</dbReference>
<dbReference type="CDD" id="cd06433">
    <property type="entry name" value="GT_2_WfgS_like"/>
    <property type="match status" value="1"/>
</dbReference>
<evidence type="ECO:0000313" key="4">
    <source>
        <dbReference type="Proteomes" id="UP000252733"/>
    </source>
</evidence>
<dbReference type="AlphaFoldDB" id="A0A368UM31"/>
<keyword evidence="1" id="KW-0812">Transmembrane</keyword>
<dbReference type="PANTHER" id="PTHR22916">
    <property type="entry name" value="GLYCOSYLTRANSFERASE"/>
    <property type="match status" value="1"/>
</dbReference>
<proteinExistence type="predicted"/>
<name>A0A368UM31_9BACT</name>
<dbReference type="PANTHER" id="PTHR22916:SF67">
    <property type="entry name" value="COLANIC ACID BIOSYNTHESIS GLYCOSYL TRANSFERASE WCAE-RELATED"/>
    <property type="match status" value="1"/>
</dbReference>
<protein>
    <submittedName>
        <fullName evidence="3">Glycosyltransferase involved in cell wall biosynthesis</fullName>
    </submittedName>
</protein>
<comment type="caution">
    <text evidence="3">The sequence shown here is derived from an EMBL/GenBank/DDBJ whole genome shotgun (WGS) entry which is preliminary data.</text>
</comment>
<dbReference type="EMBL" id="QPIZ01000025">
    <property type="protein sequence ID" value="RCW29836.1"/>
    <property type="molecule type" value="Genomic_DNA"/>
</dbReference>
<dbReference type="InterPro" id="IPR001173">
    <property type="entry name" value="Glyco_trans_2-like"/>
</dbReference>
<dbReference type="InterPro" id="IPR029044">
    <property type="entry name" value="Nucleotide-diphossugar_trans"/>
</dbReference>
<feature type="transmembrane region" description="Helical" evidence="1">
    <location>
        <begin position="222"/>
        <end position="243"/>
    </location>
</feature>
<keyword evidence="1" id="KW-0472">Membrane</keyword>
<keyword evidence="4" id="KW-1185">Reference proteome</keyword>
<sequence>MQRPKISIITVVFNDAENLESTISTIQQLTYSNLEYVIVDGGSTDGTLDVIRQYETVPDRWISEPDKGLYDAMNKGMELATGDYFWFVNAGDEPASPDVLDNLFEKDLLADVYYGETLMIHPDGREIGLRRLSPPEKLNWRHFRHGMLVSHQAFIASRKVAGKYDLRYKFSADFDWCLQALYGASEIRNTHKVLCRFREGGLTRQNIVPGLKERFRIMVRNYGLVSTILSHFVIAPRFFWFWVVNKRF</sequence>
<gene>
    <name evidence="3" type="ORF">DFO77_12529</name>
</gene>
<dbReference type="Gene3D" id="3.90.550.10">
    <property type="entry name" value="Spore Coat Polysaccharide Biosynthesis Protein SpsA, Chain A"/>
    <property type="match status" value="1"/>
</dbReference>
<keyword evidence="1" id="KW-1133">Transmembrane helix</keyword>
<dbReference type="Proteomes" id="UP000252733">
    <property type="component" value="Unassembled WGS sequence"/>
</dbReference>
<dbReference type="SUPFAM" id="SSF53448">
    <property type="entry name" value="Nucleotide-diphospho-sugar transferases"/>
    <property type="match status" value="1"/>
</dbReference>